<keyword evidence="4" id="KW-0378">Hydrolase</keyword>
<gene>
    <name evidence="4" type="ORF">GCM10023091_39640</name>
</gene>
<feature type="domain" description="SGNH hydrolase-type esterase" evidence="1">
    <location>
        <begin position="392"/>
        <end position="555"/>
    </location>
</feature>
<dbReference type="PANTHER" id="PTHR30383">
    <property type="entry name" value="THIOESTERASE 1/PROTEASE 1/LYSOPHOSPHOLIPASE L1"/>
    <property type="match status" value="1"/>
</dbReference>
<dbReference type="GO" id="GO:0016787">
    <property type="term" value="F:hydrolase activity"/>
    <property type="evidence" value="ECO:0007669"/>
    <property type="project" value="UniProtKB-KW"/>
</dbReference>
<sequence length="567" mass="64078">MQWWNPQSASFNVVEGQAFTGKTKSFYDRLPASAEGSVRSAVWGLSRNSTGLMIRFRTNSPSIQVRYKTTNANYALPHMPATGVSGVDLYAVSSDGEERWCAGRYAFGDTVKYNFNDLIPNDQYHKLGREYRLYLPLYNGVSWLEIGVKNDSNFEPLKVRDDRPIVVYGTSIAQGACATRPGMAWTSILGRKMDRPLINLGFSGNGRLEEEVLRPIAEIDAKVFVLDCLPNLVSATEHPDEQVAQRIKWAVKLLRDKHPQTPIALAEHAGYTEEAMNAARKSSYERVNRVLRQTFQEMKAEGIQGIYLIPHAEFKQSIETTVDGTHQSDLGMMLYAEGYEKALRTILNEPSGEFSTTRPVTQLRELPGYDWEARHRQVLNLNRSAAPDILMIGNSITNFWGGEPRAYRAYGPEAWKKVFAGKKVHNLGFGWDRIENVLWRTYHGELDGFQAKKIFLMIGTNNFQLSSDEEIIAGWRQLIGAIKARQSGAVLHLTGVYPRRNQEERVARLNIELARLAGDFDCVFIDPGKNLLGQNGKIVEDYFSDGLHPNEKGYQQMVTVYKSYVDK</sequence>
<evidence type="ECO:0000259" key="1">
    <source>
        <dbReference type="Pfam" id="PF13472"/>
    </source>
</evidence>
<accession>A0ABP8M8N7</accession>
<dbReference type="PANTHER" id="PTHR30383:SF5">
    <property type="entry name" value="SGNH HYDROLASE-TYPE ESTERASE DOMAIN-CONTAINING PROTEIN"/>
    <property type="match status" value="1"/>
</dbReference>
<evidence type="ECO:0000259" key="2">
    <source>
        <dbReference type="Pfam" id="PF14606"/>
    </source>
</evidence>
<protein>
    <submittedName>
        <fullName evidence="4">SGNH/GDSL hydrolase family protein</fullName>
    </submittedName>
</protein>
<dbReference type="Pfam" id="PF14607">
    <property type="entry name" value="GxDLY"/>
    <property type="match status" value="1"/>
</dbReference>
<dbReference type="Pfam" id="PF13472">
    <property type="entry name" value="Lipase_GDSL_2"/>
    <property type="match status" value="1"/>
</dbReference>
<dbReference type="EMBL" id="BAABEY010000036">
    <property type="protein sequence ID" value="GAA4446478.1"/>
    <property type="molecule type" value="Genomic_DNA"/>
</dbReference>
<dbReference type="InterPro" id="IPR013830">
    <property type="entry name" value="SGNH_hydro"/>
</dbReference>
<proteinExistence type="predicted"/>
<feature type="domain" description="SGNH hydrolase-type esterase N-terminal" evidence="3">
    <location>
        <begin position="1"/>
        <end position="154"/>
    </location>
</feature>
<evidence type="ECO:0000313" key="4">
    <source>
        <dbReference type="EMBL" id="GAA4446478.1"/>
    </source>
</evidence>
<dbReference type="InterPro" id="IPR032740">
    <property type="entry name" value="GxDLY"/>
</dbReference>
<comment type="caution">
    <text evidence="4">The sequence shown here is derived from an EMBL/GenBank/DDBJ whole genome shotgun (WGS) entry which is preliminary data.</text>
</comment>
<name>A0ABP8M8N7_9BACT</name>
<dbReference type="Gene3D" id="3.40.50.1110">
    <property type="entry name" value="SGNH hydrolase"/>
    <property type="match status" value="2"/>
</dbReference>
<organism evidence="4 5">
    <name type="scientific">Ravibacter arvi</name>
    <dbReference type="NCBI Taxonomy" id="2051041"/>
    <lineage>
        <taxon>Bacteria</taxon>
        <taxon>Pseudomonadati</taxon>
        <taxon>Bacteroidota</taxon>
        <taxon>Cytophagia</taxon>
        <taxon>Cytophagales</taxon>
        <taxon>Spirosomataceae</taxon>
        <taxon>Ravibacter</taxon>
    </lineage>
</organism>
<dbReference type="Pfam" id="PF14606">
    <property type="entry name" value="Lipase_GDSL_3"/>
    <property type="match status" value="1"/>
</dbReference>
<evidence type="ECO:0000313" key="5">
    <source>
        <dbReference type="Proteomes" id="UP001501508"/>
    </source>
</evidence>
<dbReference type="InterPro" id="IPR051532">
    <property type="entry name" value="Ester_Hydrolysis_Enzymes"/>
</dbReference>
<feature type="domain" description="SGNH hydrolase-type esterase" evidence="2">
    <location>
        <begin position="163"/>
        <end position="344"/>
    </location>
</feature>
<reference evidence="5" key="1">
    <citation type="journal article" date="2019" name="Int. J. Syst. Evol. Microbiol.">
        <title>The Global Catalogue of Microorganisms (GCM) 10K type strain sequencing project: providing services to taxonomists for standard genome sequencing and annotation.</title>
        <authorList>
            <consortium name="The Broad Institute Genomics Platform"/>
            <consortium name="The Broad Institute Genome Sequencing Center for Infectious Disease"/>
            <person name="Wu L."/>
            <person name="Ma J."/>
        </authorList>
    </citation>
    <scope>NUCLEOTIDE SEQUENCE [LARGE SCALE GENOMIC DNA]</scope>
    <source>
        <strain evidence="5">JCM 31920</strain>
    </source>
</reference>
<dbReference type="Gene3D" id="2.60.120.260">
    <property type="entry name" value="Galactose-binding domain-like"/>
    <property type="match status" value="1"/>
</dbReference>
<dbReference type="SUPFAM" id="SSF52266">
    <property type="entry name" value="SGNH hydrolase"/>
    <property type="match status" value="2"/>
</dbReference>
<keyword evidence="5" id="KW-1185">Reference proteome</keyword>
<evidence type="ECO:0000259" key="3">
    <source>
        <dbReference type="Pfam" id="PF14607"/>
    </source>
</evidence>
<dbReference type="InterPro" id="IPR036514">
    <property type="entry name" value="SGNH_hydro_sf"/>
</dbReference>
<dbReference type="Proteomes" id="UP001501508">
    <property type="component" value="Unassembled WGS sequence"/>
</dbReference>